<dbReference type="RefSeq" id="WP_425440996.1">
    <property type="nucleotide sequence ID" value="NZ_FNZZ01000005.1"/>
</dbReference>
<dbReference type="InterPro" id="IPR007497">
    <property type="entry name" value="SIMPL/DUF541"/>
</dbReference>
<gene>
    <name evidence="2" type="ORF">SAMN05216382_2709</name>
</gene>
<dbReference type="Gene3D" id="3.30.110.170">
    <property type="entry name" value="Protein of unknown function (DUF541), domain 1"/>
    <property type="match status" value="1"/>
</dbReference>
<protein>
    <recommendedName>
        <fullName evidence="4">26 kDa periplasmic immunogenic protein</fullName>
    </recommendedName>
</protein>
<dbReference type="AlphaFoldDB" id="A0A1H7T9N0"/>
<dbReference type="PANTHER" id="PTHR34387:SF1">
    <property type="entry name" value="PERIPLASMIC IMMUNOGENIC PROTEIN"/>
    <property type="match status" value="1"/>
</dbReference>
<evidence type="ECO:0000313" key="2">
    <source>
        <dbReference type="EMBL" id="SEL81443.1"/>
    </source>
</evidence>
<feature type="chain" id="PRO_5011519754" description="26 kDa periplasmic immunogenic protein" evidence="1">
    <location>
        <begin position="26"/>
        <end position="247"/>
    </location>
</feature>
<dbReference type="Proteomes" id="UP000199214">
    <property type="component" value="Unassembled WGS sequence"/>
</dbReference>
<dbReference type="GO" id="GO:0006974">
    <property type="term" value="P:DNA damage response"/>
    <property type="evidence" value="ECO:0007669"/>
    <property type="project" value="TreeGrafter"/>
</dbReference>
<evidence type="ECO:0008006" key="4">
    <source>
        <dbReference type="Google" id="ProtNLM"/>
    </source>
</evidence>
<evidence type="ECO:0000313" key="3">
    <source>
        <dbReference type="Proteomes" id="UP000199214"/>
    </source>
</evidence>
<organism evidence="2 3">
    <name type="scientific">Sphingomonas palmae</name>
    <dbReference type="NCBI Taxonomy" id="1855283"/>
    <lineage>
        <taxon>Bacteria</taxon>
        <taxon>Pseudomonadati</taxon>
        <taxon>Pseudomonadota</taxon>
        <taxon>Alphaproteobacteria</taxon>
        <taxon>Sphingomonadales</taxon>
        <taxon>Sphingomonadaceae</taxon>
        <taxon>Sphingomonas</taxon>
    </lineage>
</organism>
<accession>A0A1H7T9N0</accession>
<name>A0A1H7T9N0_9SPHN</name>
<dbReference type="EMBL" id="FNZZ01000005">
    <property type="protein sequence ID" value="SEL81443.1"/>
    <property type="molecule type" value="Genomic_DNA"/>
</dbReference>
<proteinExistence type="predicted"/>
<keyword evidence="1" id="KW-0732">Signal</keyword>
<dbReference type="InterPro" id="IPR052022">
    <property type="entry name" value="26kDa_periplasmic_antigen"/>
</dbReference>
<dbReference type="STRING" id="1855283.SAMN05216382_2709"/>
<reference evidence="3" key="1">
    <citation type="submission" date="2016-10" db="EMBL/GenBank/DDBJ databases">
        <authorList>
            <person name="Varghese N."/>
            <person name="Submissions S."/>
        </authorList>
    </citation>
    <scope>NUCLEOTIDE SEQUENCE [LARGE SCALE GENOMIC DNA]</scope>
    <source>
        <strain evidence="3">JS21-1</strain>
    </source>
</reference>
<dbReference type="PANTHER" id="PTHR34387">
    <property type="entry name" value="SLR1258 PROTEIN"/>
    <property type="match status" value="1"/>
</dbReference>
<dbReference type="Gene3D" id="3.30.70.2970">
    <property type="entry name" value="Protein of unknown function (DUF541), domain 2"/>
    <property type="match status" value="1"/>
</dbReference>
<feature type="signal peptide" evidence="1">
    <location>
        <begin position="1"/>
        <end position="25"/>
    </location>
</feature>
<dbReference type="Pfam" id="PF04402">
    <property type="entry name" value="SIMPL"/>
    <property type="match status" value="1"/>
</dbReference>
<evidence type="ECO:0000256" key="1">
    <source>
        <dbReference type="SAM" id="SignalP"/>
    </source>
</evidence>
<sequence length="247" mass="25399">MRSTSHAAMWLAGAAALMLPTGSMAQAYSAQAAPIDGTVLEVSATGRVTRTPDQAVIRAGVVTQAPTAAAATQENASRMAQVIASLKSAGIAQRDLSTSNVSLQPQYRYADNQPPVVTGYQAINSVSVKFRDIARSGAVLDALVKAGANQIDGPSLSLSQPDAALDAARTDAVARAKARAALYAQAAGLRVDSILSINEAGENDGGQPQPPVMFRARAMAADSGPATQVLPGETEVSATINVRFVLK</sequence>
<keyword evidence="3" id="KW-1185">Reference proteome</keyword>